<evidence type="ECO:0000256" key="1">
    <source>
        <dbReference type="ARBA" id="ARBA00010641"/>
    </source>
</evidence>
<gene>
    <name evidence="7" type="ORF">DD235_04475</name>
</gene>
<dbReference type="InterPro" id="IPR007627">
    <property type="entry name" value="RNA_pol_sigma70_r2"/>
</dbReference>
<dbReference type="CDD" id="cd06171">
    <property type="entry name" value="Sigma70_r4"/>
    <property type="match status" value="1"/>
</dbReference>
<keyword evidence="8" id="KW-1185">Reference proteome</keyword>
<dbReference type="Pfam" id="PF08281">
    <property type="entry name" value="Sigma70_r4_2"/>
    <property type="match status" value="1"/>
</dbReference>
<dbReference type="GO" id="GO:0016987">
    <property type="term" value="F:sigma factor activity"/>
    <property type="evidence" value="ECO:0007669"/>
    <property type="project" value="UniProtKB-KW"/>
</dbReference>
<keyword evidence="4" id="KW-0804">Transcription</keyword>
<comment type="caution">
    <text evidence="7">The sequence shown here is derived from an EMBL/GenBank/DDBJ whole genome shotgun (WGS) entry which is preliminary data.</text>
</comment>
<reference evidence="8" key="1">
    <citation type="submission" date="2018-05" db="EMBL/GenBank/DDBJ databases">
        <authorList>
            <person name="Li Y."/>
        </authorList>
    </citation>
    <scope>NUCLEOTIDE SEQUENCE [LARGE SCALE GENOMIC DNA]</scope>
    <source>
        <strain evidence="8">3d-2-2</strain>
    </source>
</reference>
<sequence>MFQTDKSLQGAIEQLYSDHRGWLYGWLRRKLGCAHHAEDLTQDTFLKVMLSRDALSGMRTPKAFLTTTAQHLLIDRARRQMIEQRYLAELAAMAESCPGYPSPEQILETLQALELISIMLESLPPRPRQAFLMHYLEDMPQSTIAEALGVSTRMVRKYLVQALLHCQTAFPDHA</sequence>
<accession>A0A2V1K787</accession>
<dbReference type="GO" id="GO:0003677">
    <property type="term" value="F:DNA binding"/>
    <property type="evidence" value="ECO:0007669"/>
    <property type="project" value="InterPro"/>
</dbReference>
<dbReference type="EMBL" id="QETA01000001">
    <property type="protein sequence ID" value="PWF25397.1"/>
    <property type="molecule type" value="Genomic_DNA"/>
</dbReference>
<dbReference type="InterPro" id="IPR013325">
    <property type="entry name" value="RNA_pol_sigma_r2"/>
</dbReference>
<evidence type="ECO:0000259" key="5">
    <source>
        <dbReference type="Pfam" id="PF04542"/>
    </source>
</evidence>
<dbReference type="InterPro" id="IPR036388">
    <property type="entry name" value="WH-like_DNA-bd_sf"/>
</dbReference>
<evidence type="ECO:0000259" key="6">
    <source>
        <dbReference type="Pfam" id="PF08281"/>
    </source>
</evidence>
<proteinExistence type="inferred from homology"/>
<feature type="domain" description="RNA polymerase sigma factor 70 region 4 type 2" evidence="6">
    <location>
        <begin position="119"/>
        <end position="166"/>
    </location>
</feature>
<dbReference type="Gene3D" id="1.10.1740.10">
    <property type="match status" value="1"/>
</dbReference>
<evidence type="ECO:0000313" key="8">
    <source>
        <dbReference type="Proteomes" id="UP000245212"/>
    </source>
</evidence>
<dbReference type="GO" id="GO:0006352">
    <property type="term" value="P:DNA-templated transcription initiation"/>
    <property type="evidence" value="ECO:0007669"/>
    <property type="project" value="InterPro"/>
</dbReference>
<dbReference type="PANTHER" id="PTHR43133">
    <property type="entry name" value="RNA POLYMERASE ECF-TYPE SIGMA FACTO"/>
    <property type="match status" value="1"/>
</dbReference>
<dbReference type="SUPFAM" id="SSF88946">
    <property type="entry name" value="Sigma2 domain of RNA polymerase sigma factors"/>
    <property type="match status" value="1"/>
</dbReference>
<dbReference type="Pfam" id="PF04542">
    <property type="entry name" value="Sigma70_r2"/>
    <property type="match status" value="1"/>
</dbReference>
<evidence type="ECO:0000313" key="7">
    <source>
        <dbReference type="EMBL" id="PWF25397.1"/>
    </source>
</evidence>
<dbReference type="InterPro" id="IPR013249">
    <property type="entry name" value="RNA_pol_sigma70_r4_t2"/>
</dbReference>
<dbReference type="InterPro" id="IPR014284">
    <property type="entry name" value="RNA_pol_sigma-70_dom"/>
</dbReference>
<dbReference type="NCBIfam" id="TIGR02937">
    <property type="entry name" value="sigma70-ECF"/>
    <property type="match status" value="1"/>
</dbReference>
<dbReference type="RefSeq" id="WP_109060800.1">
    <property type="nucleotide sequence ID" value="NZ_QETA01000001.1"/>
</dbReference>
<evidence type="ECO:0000256" key="4">
    <source>
        <dbReference type="ARBA" id="ARBA00023163"/>
    </source>
</evidence>
<dbReference type="Gene3D" id="1.10.10.10">
    <property type="entry name" value="Winged helix-like DNA-binding domain superfamily/Winged helix DNA-binding domain"/>
    <property type="match status" value="1"/>
</dbReference>
<dbReference type="InterPro" id="IPR039425">
    <property type="entry name" value="RNA_pol_sigma-70-like"/>
</dbReference>
<name>A0A2V1K787_9BURK</name>
<organism evidence="7 8">
    <name type="scientific">Corticimicrobacter populi</name>
    <dbReference type="NCBI Taxonomy" id="2175229"/>
    <lineage>
        <taxon>Bacteria</taxon>
        <taxon>Pseudomonadati</taxon>
        <taxon>Pseudomonadota</taxon>
        <taxon>Betaproteobacteria</taxon>
        <taxon>Burkholderiales</taxon>
        <taxon>Alcaligenaceae</taxon>
        <taxon>Corticimicrobacter</taxon>
    </lineage>
</organism>
<feature type="domain" description="RNA polymerase sigma-70 region 2" evidence="5">
    <location>
        <begin position="15"/>
        <end position="80"/>
    </location>
</feature>
<evidence type="ECO:0000256" key="3">
    <source>
        <dbReference type="ARBA" id="ARBA00023082"/>
    </source>
</evidence>
<dbReference type="PANTHER" id="PTHR43133:SF63">
    <property type="entry name" value="RNA POLYMERASE SIGMA FACTOR FECI-RELATED"/>
    <property type="match status" value="1"/>
</dbReference>
<comment type="similarity">
    <text evidence="1">Belongs to the sigma-70 factor family. ECF subfamily.</text>
</comment>
<dbReference type="SUPFAM" id="SSF88659">
    <property type="entry name" value="Sigma3 and sigma4 domains of RNA polymerase sigma factors"/>
    <property type="match status" value="1"/>
</dbReference>
<evidence type="ECO:0000256" key="2">
    <source>
        <dbReference type="ARBA" id="ARBA00023015"/>
    </source>
</evidence>
<dbReference type="Proteomes" id="UP000245212">
    <property type="component" value="Unassembled WGS sequence"/>
</dbReference>
<dbReference type="InterPro" id="IPR013324">
    <property type="entry name" value="RNA_pol_sigma_r3/r4-like"/>
</dbReference>
<protein>
    <submittedName>
        <fullName evidence="7">RNA polymerase subunit sigma</fullName>
    </submittedName>
</protein>
<keyword evidence="2" id="KW-0805">Transcription regulation</keyword>
<keyword evidence="3" id="KW-0731">Sigma factor</keyword>
<dbReference type="AlphaFoldDB" id="A0A2V1K787"/>